<evidence type="ECO:0000256" key="1">
    <source>
        <dbReference type="ARBA" id="ARBA00004651"/>
    </source>
</evidence>
<feature type="transmembrane region" description="Helical" evidence="8">
    <location>
        <begin position="76"/>
        <end position="94"/>
    </location>
</feature>
<dbReference type="GO" id="GO:0071555">
    <property type="term" value="P:cell wall organization"/>
    <property type="evidence" value="ECO:0007669"/>
    <property type="project" value="TreeGrafter"/>
</dbReference>
<feature type="binding site" evidence="7">
    <location>
        <position position="151"/>
    </location>
    <ligand>
        <name>Mg(2+)</name>
        <dbReference type="ChEBI" id="CHEBI:18420"/>
    </ligand>
</feature>
<dbReference type="GO" id="GO:0005886">
    <property type="term" value="C:plasma membrane"/>
    <property type="evidence" value="ECO:0007669"/>
    <property type="project" value="UniProtKB-SubCell"/>
</dbReference>
<keyword evidence="5 8" id="KW-1133">Transmembrane helix</keyword>
<keyword evidence="7" id="KW-0460">Magnesium</keyword>
<dbReference type="InterPro" id="IPR000715">
    <property type="entry name" value="Glycosyl_transferase_4"/>
</dbReference>
<sequence length="337" mass="35182">MTGLPAAVCAAAICGVVVWLLLKPVVPWLARRAVAQVTTRSSHIKPTPQGGGLVAVPAALAGSVVLQFFIAGAPGISFLVVVVAALLLMALGFWDDTHGLPVVPRFACQFAAVSIAVVALPTDVHIVHAAPFWIERIVLVLAVLWFVNLMNFMDGIDLISACETVSICAGLFILAAIGAVPSAVGWQAATLAGAMIGFAIWNAPPARVFLGDAGSLPIGLLLGLLLIQTASAGALLAALILPLYYLADATLTLLRRMLRGEHFWQPHRQHFYQRALRGNLSHTDVVLRVAGLNLALIVLSIVAATTTLPLAIGAAIVAAVLVAILLRHFALAEGAQA</sequence>
<keyword evidence="6 8" id="KW-0472">Membrane</keyword>
<comment type="subcellular location">
    <subcellularLocation>
        <location evidence="1">Cell membrane</location>
        <topology evidence="1">Multi-pass membrane protein</topology>
    </subcellularLocation>
</comment>
<evidence type="ECO:0000256" key="7">
    <source>
        <dbReference type="PIRSR" id="PIRSR600715-1"/>
    </source>
</evidence>
<protein>
    <submittedName>
        <fullName evidence="9">Putative undecaprenyl-phosphate N-acetylglucosaminyl 1-phosphate transferase</fullName>
        <ecNumber evidence="9">2.7.8.33</ecNumber>
    </submittedName>
</protein>
<dbReference type="PANTHER" id="PTHR22926:SF3">
    <property type="entry name" value="UNDECAPRENYL-PHOSPHATE ALPHA-N-ACETYLGLUCOSAMINYL 1-PHOSPHATE TRANSFERASE"/>
    <property type="match status" value="1"/>
</dbReference>
<evidence type="ECO:0000256" key="5">
    <source>
        <dbReference type="ARBA" id="ARBA00022989"/>
    </source>
</evidence>
<reference evidence="9 10" key="1">
    <citation type="submission" date="2015-08" db="EMBL/GenBank/DDBJ databases">
        <title>Investigation of the bacterial diversity of lava forest soil.</title>
        <authorList>
            <person name="Lee J.S."/>
        </authorList>
    </citation>
    <scope>NUCLEOTIDE SEQUENCE [LARGE SCALE GENOMIC DNA]</scope>
    <source>
        <strain evidence="9 10">GJW-30</strain>
    </source>
</reference>
<dbReference type="EC" id="2.7.8.33" evidence="9"/>
<gene>
    <name evidence="9" type="primary">tagO</name>
    <name evidence="9" type="ORF">GJW-30_1_01784</name>
</gene>
<dbReference type="GO" id="GO:0044038">
    <property type="term" value="P:cell wall macromolecule biosynthetic process"/>
    <property type="evidence" value="ECO:0007669"/>
    <property type="project" value="TreeGrafter"/>
</dbReference>
<evidence type="ECO:0000256" key="2">
    <source>
        <dbReference type="ARBA" id="ARBA00022475"/>
    </source>
</evidence>
<dbReference type="KEGG" id="vgo:GJW-30_1_01784"/>
<dbReference type="RefSeq" id="WP_096354385.1">
    <property type="nucleotide sequence ID" value="NZ_AP014946.1"/>
</dbReference>
<dbReference type="Pfam" id="PF00953">
    <property type="entry name" value="Glycos_transf_4"/>
    <property type="match status" value="1"/>
</dbReference>
<dbReference type="GO" id="GO:0009103">
    <property type="term" value="P:lipopolysaccharide biosynthetic process"/>
    <property type="evidence" value="ECO:0007669"/>
    <property type="project" value="TreeGrafter"/>
</dbReference>
<keyword evidence="2" id="KW-1003">Cell membrane</keyword>
<keyword evidence="3 9" id="KW-0808">Transferase</keyword>
<keyword evidence="10" id="KW-1185">Reference proteome</keyword>
<evidence type="ECO:0000256" key="6">
    <source>
        <dbReference type="ARBA" id="ARBA00023136"/>
    </source>
</evidence>
<feature type="transmembrane region" description="Helical" evidence="8">
    <location>
        <begin position="310"/>
        <end position="330"/>
    </location>
</feature>
<keyword evidence="7" id="KW-0479">Metal-binding</keyword>
<proteinExistence type="predicted"/>
<organism evidence="9 10">
    <name type="scientific">Variibacter gotjawalensis</name>
    <dbReference type="NCBI Taxonomy" id="1333996"/>
    <lineage>
        <taxon>Bacteria</taxon>
        <taxon>Pseudomonadati</taxon>
        <taxon>Pseudomonadota</taxon>
        <taxon>Alphaproteobacteria</taxon>
        <taxon>Hyphomicrobiales</taxon>
        <taxon>Nitrobacteraceae</taxon>
        <taxon>Variibacter</taxon>
    </lineage>
</organism>
<comment type="cofactor">
    <cofactor evidence="7">
        <name>Mg(2+)</name>
        <dbReference type="ChEBI" id="CHEBI:18420"/>
    </cofactor>
</comment>
<evidence type="ECO:0000256" key="4">
    <source>
        <dbReference type="ARBA" id="ARBA00022692"/>
    </source>
</evidence>
<dbReference type="GO" id="GO:0036380">
    <property type="term" value="F:UDP-N-acetylglucosamine-undecaprenyl-phosphate N-acetylglucosaminephosphotransferase activity"/>
    <property type="evidence" value="ECO:0007669"/>
    <property type="project" value="UniProtKB-EC"/>
</dbReference>
<feature type="transmembrane region" description="Helical" evidence="8">
    <location>
        <begin position="233"/>
        <end position="254"/>
    </location>
</feature>
<evidence type="ECO:0000256" key="8">
    <source>
        <dbReference type="SAM" id="Phobius"/>
    </source>
</evidence>
<feature type="transmembrane region" description="Helical" evidence="8">
    <location>
        <begin position="133"/>
        <end position="151"/>
    </location>
</feature>
<name>A0A0S3PTF6_9BRAD</name>
<dbReference type="Proteomes" id="UP000236884">
    <property type="component" value="Chromosome"/>
</dbReference>
<feature type="transmembrane region" description="Helical" evidence="8">
    <location>
        <begin position="6"/>
        <end position="30"/>
    </location>
</feature>
<evidence type="ECO:0000313" key="10">
    <source>
        <dbReference type="Proteomes" id="UP000236884"/>
    </source>
</evidence>
<dbReference type="OrthoDB" id="9783652at2"/>
<evidence type="ECO:0000256" key="3">
    <source>
        <dbReference type="ARBA" id="ARBA00022679"/>
    </source>
</evidence>
<feature type="transmembrane region" description="Helical" evidence="8">
    <location>
        <begin position="285"/>
        <end position="304"/>
    </location>
</feature>
<evidence type="ECO:0000313" key="9">
    <source>
        <dbReference type="EMBL" id="BAT59253.1"/>
    </source>
</evidence>
<feature type="transmembrane region" description="Helical" evidence="8">
    <location>
        <begin position="106"/>
        <end position="127"/>
    </location>
</feature>
<accession>A0A0S3PTF6</accession>
<feature type="binding site" evidence="7">
    <location>
        <position position="212"/>
    </location>
    <ligand>
        <name>Mg(2+)</name>
        <dbReference type="ChEBI" id="CHEBI:18420"/>
    </ligand>
</feature>
<dbReference type="PANTHER" id="PTHR22926">
    <property type="entry name" value="PHOSPHO-N-ACETYLMURAMOYL-PENTAPEPTIDE-TRANSFERASE"/>
    <property type="match status" value="1"/>
</dbReference>
<feature type="transmembrane region" description="Helical" evidence="8">
    <location>
        <begin position="158"/>
        <end position="177"/>
    </location>
</feature>
<dbReference type="GO" id="GO:0046872">
    <property type="term" value="F:metal ion binding"/>
    <property type="evidence" value="ECO:0007669"/>
    <property type="project" value="UniProtKB-KW"/>
</dbReference>
<dbReference type="AlphaFoldDB" id="A0A0S3PTF6"/>
<feature type="transmembrane region" description="Helical" evidence="8">
    <location>
        <begin position="183"/>
        <end position="201"/>
    </location>
</feature>
<keyword evidence="4 8" id="KW-0812">Transmembrane</keyword>
<dbReference type="EMBL" id="AP014946">
    <property type="protein sequence ID" value="BAT59253.1"/>
    <property type="molecule type" value="Genomic_DNA"/>
</dbReference>